<dbReference type="AlphaFoldDB" id="A0A7S4G3S1"/>
<dbReference type="GO" id="GO:0007018">
    <property type="term" value="P:microtubule-based movement"/>
    <property type="evidence" value="ECO:0007669"/>
    <property type="project" value="InterPro"/>
</dbReference>
<feature type="binding site" evidence="1">
    <location>
        <begin position="105"/>
        <end position="112"/>
    </location>
    <ligand>
        <name>ATP</name>
        <dbReference type="ChEBI" id="CHEBI:30616"/>
    </ligand>
</feature>
<evidence type="ECO:0000259" key="3">
    <source>
        <dbReference type="PROSITE" id="PS50067"/>
    </source>
</evidence>
<feature type="domain" description="Kinesin motor" evidence="3">
    <location>
        <begin position="15"/>
        <end position="263"/>
    </location>
</feature>
<dbReference type="GO" id="GO:0016887">
    <property type="term" value="F:ATP hydrolysis activity"/>
    <property type="evidence" value="ECO:0007669"/>
    <property type="project" value="TreeGrafter"/>
</dbReference>
<proteinExistence type="inferred from homology"/>
<dbReference type="GO" id="GO:0003777">
    <property type="term" value="F:microtubule motor activity"/>
    <property type="evidence" value="ECO:0007669"/>
    <property type="project" value="InterPro"/>
</dbReference>
<dbReference type="EMBL" id="HBJA01103104">
    <property type="protein sequence ID" value="CAE0824331.1"/>
    <property type="molecule type" value="Transcribed_RNA"/>
</dbReference>
<dbReference type="GO" id="GO:0005871">
    <property type="term" value="C:kinesin complex"/>
    <property type="evidence" value="ECO:0007669"/>
    <property type="project" value="TreeGrafter"/>
</dbReference>
<dbReference type="Pfam" id="PF00225">
    <property type="entry name" value="Kinesin"/>
    <property type="match status" value="1"/>
</dbReference>
<dbReference type="InterPro" id="IPR027417">
    <property type="entry name" value="P-loop_NTPase"/>
</dbReference>
<sequence>MPKQASAWAAIKPSKIKTWVRIRPLASEGEKGHTDGEKVEKQLGPFDDKCVKIINHDMGGKESSFDYPSKVFPVDCTQEDVAHDILPALLDDFWNERSGMIFAYGQTGTGKTTTMFGFPESLTSESTHPGWGLLPRAVHATLDKIAERSKEGVCSLLLLSAVEYYCFVAYDLARKAGKQMCTMKGSQCLGNTYMPCDSPAILKDFLERVYGNRKVASTKMNDGSSRSHCVITLTLLTHDTAARTFKQTTFSIVDLAGAERPEKALGTRITKDKAVLELWMYMRDPINNDLSREAQGYLINFELTGLLSTVVAASDVAKAGKQYKPPNFGGSALNFFGGALSGESRVGALICLSQSPQNGWETWFSMAQYGRQLAELKTRVIPVRTVPMDKALQEAEAAAKQAASDLANAGTSASAMKYAAFRVGMQVYTEQRLGFLKKLNEMGSGMRAGGAVGSAAGSQSGAVADATPSSSINAERAKEAGGCEG</sequence>
<keyword evidence="1" id="KW-0505">Motor protein</keyword>
<keyword evidence="1" id="KW-0067">ATP-binding</keyword>
<reference evidence="4" key="1">
    <citation type="submission" date="2021-01" db="EMBL/GenBank/DDBJ databases">
        <authorList>
            <person name="Corre E."/>
            <person name="Pelletier E."/>
            <person name="Niang G."/>
            <person name="Scheremetjew M."/>
            <person name="Finn R."/>
            <person name="Kale V."/>
            <person name="Holt S."/>
            <person name="Cochrane G."/>
            <person name="Meng A."/>
            <person name="Brown T."/>
            <person name="Cohen L."/>
        </authorList>
    </citation>
    <scope>NUCLEOTIDE SEQUENCE</scope>
    <source>
        <strain evidence="4">CCMP1594</strain>
    </source>
</reference>
<dbReference type="GO" id="GO:0008017">
    <property type="term" value="F:microtubule binding"/>
    <property type="evidence" value="ECO:0007669"/>
    <property type="project" value="InterPro"/>
</dbReference>
<accession>A0A7S4G3S1</accession>
<dbReference type="Gene3D" id="3.40.850.10">
    <property type="entry name" value="Kinesin motor domain"/>
    <property type="match status" value="1"/>
</dbReference>
<dbReference type="PROSITE" id="PS50067">
    <property type="entry name" value="KINESIN_MOTOR_2"/>
    <property type="match status" value="1"/>
</dbReference>
<name>A0A7S4G3S1_9EUGL</name>
<evidence type="ECO:0000256" key="1">
    <source>
        <dbReference type="PROSITE-ProRule" id="PRU00283"/>
    </source>
</evidence>
<dbReference type="SMART" id="SM00129">
    <property type="entry name" value="KISc"/>
    <property type="match status" value="1"/>
</dbReference>
<dbReference type="InterPro" id="IPR027640">
    <property type="entry name" value="Kinesin-like_fam"/>
</dbReference>
<protein>
    <recommendedName>
        <fullName evidence="3">Kinesin motor domain-containing protein</fullName>
    </recommendedName>
</protein>
<dbReference type="GO" id="GO:0005524">
    <property type="term" value="F:ATP binding"/>
    <property type="evidence" value="ECO:0007669"/>
    <property type="project" value="UniProtKB-UniRule"/>
</dbReference>
<dbReference type="PANTHER" id="PTHR24115">
    <property type="entry name" value="KINESIN-RELATED"/>
    <property type="match status" value="1"/>
</dbReference>
<keyword evidence="1" id="KW-0547">Nucleotide-binding</keyword>
<dbReference type="GO" id="GO:0005874">
    <property type="term" value="C:microtubule"/>
    <property type="evidence" value="ECO:0007669"/>
    <property type="project" value="TreeGrafter"/>
</dbReference>
<evidence type="ECO:0000313" key="4">
    <source>
        <dbReference type="EMBL" id="CAE0824331.1"/>
    </source>
</evidence>
<comment type="similarity">
    <text evidence="1">Belongs to the TRAFAC class myosin-kinesin ATPase superfamily. Kinesin family.</text>
</comment>
<organism evidence="4">
    <name type="scientific">Eutreptiella gymnastica</name>
    <dbReference type="NCBI Taxonomy" id="73025"/>
    <lineage>
        <taxon>Eukaryota</taxon>
        <taxon>Discoba</taxon>
        <taxon>Euglenozoa</taxon>
        <taxon>Euglenida</taxon>
        <taxon>Spirocuta</taxon>
        <taxon>Euglenophyceae</taxon>
        <taxon>Eutreptiales</taxon>
        <taxon>Eutreptiaceae</taxon>
        <taxon>Eutreptiella</taxon>
    </lineage>
</organism>
<feature type="compositionally biased region" description="Basic and acidic residues" evidence="2">
    <location>
        <begin position="475"/>
        <end position="485"/>
    </location>
</feature>
<gene>
    <name evidence="4" type="ORF">EGYM00163_LOCUS35538</name>
</gene>
<dbReference type="InterPro" id="IPR001752">
    <property type="entry name" value="Kinesin_motor_dom"/>
</dbReference>
<dbReference type="InterPro" id="IPR036961">
    <property type="entry name" value="Kinesin_motor_dom_sf"/>
</dbReference>
<evidence type="ECO:0000256" key="2">
    <source>
        <dbReference type="SAM" id="MobiDB-lite"/>
    </source>
</evidence>
<feature type="region of interest" description="Disordered" evidence="2">
    <location>
        <begin position="457"/>
        <end position="485"/>
    </location>
</feature>
<feature type="compositionally biased region" description="Low complexity" evidence="2">
    <location>
        <begin position="457"/>
        <end position="466"/>
    </location>
</feature>
<dbReference type="SUPFAM" id="SSF52540">
    <property type="entry name" value="P-loop containing nucleoside triphosphate hydrolases"/>
    <property type="match status" value="1"/>
</dbReference>
<dbReference type="PRINTS" id="PR00380">
    <property type="entry name" value="KINESINHEAVY"/>
</dbReference>